<keyword evidence="3 10" id="KW-1134">Transmembrane beta strand</keyword>
<evidence type="ECO:0000256" key="8">
    <source>
        <dbReference type="ARBA" id="ARBA00023170"/>
    </source>
</evidence>
<feature type="domain" description="TonB-dependent receptor-like beta-barrel" evidence="13">
    <location>
        <begin position="498"/>
        <end position="945"/>
    </location>
</feature>
<evidence type="ECO:0000256" key="4">
    <source>
        <dbReference type="ARBA" id="ARBA00022692"/>
    </source>
</evidence>
<evidence type="ECO:0000256" key="2">
    <source>
        <dbReference type="ARBA" id="ARBA00022448"/>
    </source>
</evidence>
<dbReference type="GO" id="GO:0030246">
    <property type="term" value="F:carbohydrate binding"/>
    <property type="evidence" value="ECO:0007669"/>
    <property type="project" value="InterPro"/>
</dbReference>
<dbReference type="PROSITE" id="PS52016">
    <property type="entry name" value="TONB_DEPENDENT_REC_3"/>
    <property type="match status" value="1"/>
</dbReference>
<comment type="subcellular location">
    <subcellularLocation>
        <location evidence="1 10">Cell outer membrane</location>
        <topology evidence="1 10">Multi-pass membrane protein</topology>
    </subcellularLocation>
</comment>
<feature type="domain" description="TonB-dependent receptor plug" evidence="14">
    <location>
        <begin position="129"/>
        <end position="224"/>
    </location>
</feature>
<dbReference type="GO" id="GO:0015344">
    <property type="term" value="F:siderophore uptake transmembrane transporter activity"/>
    <property type="evidence" value="ECO:0007669"/>
    <property type="project" value="TreeGrafter"/>
</dbReference>
<dbReference type="Proteomes" id="UP000886005">
    <property type="component" value="Unassembled WGS sequence"/>
</dbReference>
<dbReference type="AlphaFoldDB" id="A0A7V1PV20"/>
<accession>A0A7V1PV20</accession>
<dbReference type="EMBL" id="DRLD01000280">
    <property type="protein sequence ID" value="HED11070.1"/>
    <property type="molecule type" value="Genomic_DNA"/>
</dbReference>
<feature type="signal peptide" evidence="12">
    <location>
        <begin position="1"/>
        <end position="26"/>
    </location>
</feature>
<keyword evidence="5 12" id="KW-0732">Signal</keyword>
<keyword evidence="4 10" id="KW-0812">Transmembrane</keyword>
<dbReference type="Gene3D" id="2.40.170.20">
    <property type="entry name" value="TonB-dependent receptor, beta-barrel domain"/>
    <property type="match status" value="1"/>
</dbReference>
<evidence type="ECO:0000256" key="10">
    <source>
        <dbReference type="PROSITE-ProRule" id="PRU01360"/>
    </source>
</evidence>
<evidence type="ECO:0000256" key="9">
    <source>
        <dbReference type="ARBA" id="ARBA00023237"/>
    </source>
</evidence>
<keyword evidence="8 15" id="KW-0675">Receptor</keyword>
<dbReference type="PANTHER" id="PTHR30069">
    <property type="entry name" value="TONB-DEPENDENT OUTER MEMBRANE RECEPTOR"/>
    <property type="match status" value="1"/>
</dbReference>
<evidence type="ECO:0000256" key="6">
    <source>
        <dbReference type="ARBA" id="ARBA00023077"/>
    </source>
</evidence>
<dbReference type="Pfam" id="PF07715">
    <property type="entry name" value="Plug"/>
    <property type="match status" value="1"/>
</dbReference>
<dbReference type="InterPro" id="IPR037066">
    <property type="entry name" value="Plug_dom_sf"/>
</dbReference>
<dbReference type="InterPro" id="IPR000531">
    <property type="entry name" value="Beta-barrel_TonB"/>
</dbReference>
<proteinExistence type="inferred from homology"/>
<keyword evidence="7 10" id="KW-0472">Membrane</keyword>
<evidence type="ECO:0000313" key="15">
    <source>
        <dbReference type="EMBL" id="HED11070.1"/>
    </source>
</evidence>
<evidence type="ECO:0000256" key="5">
    <source>
        <dbReference type="ARBA" id="ARBA00022729"/>
    </source>
</evidence>
<evidence type="ECO:0000256" key="1">
    <source>
        <dbReference type="ARBA" id="ARBA00004571"/>
    </source>
</evidence>
<sequence length="1006" mass="113657">MMIAKPRYTIVLVLIFSFLCIQSAMAGTTGKLAGRVTDAETGDPLPGVNILLEGTTMGASADVNGEYYIINIPPGTYEVQAVYIGFTTSIVRNVQINIDRTTQVDFELSQTVLEQSEAIVVEAQSEVIQKDMTGSLSTVSSADIDDMPVQTISEVINLQAGVIEGDGGIHVRGGRAGETRFMVDGVSITNLNGSQGIDIETDAVQEMQLISGTFNAEYGKAMSGIVNIITKEGGDEYSAQVQAILGSFYSQSDIYSVMNSYGPGFSSVVGKTVMIDQSDKPLSEIRPNYDVRGILSGPVPFLGKDFNFFVSGRFTSNNGYLYGRRWFTPQGLPGDSALVPLRPQNSSSIQGKITWRPFPGFKLSYSAFYNYSRRDRFTSIVNRYVPDSGPMSLNQGLSQTLSLNHAFSASTFMDFKLSRYDTERESYLYKDPTAMPGYFIRIYKEIDGEIVQEDVYYSSNSEKDAIVANAKENGWSYEFIIDPKRSEGYIDPVLNSNPLSYSFRSRYVPPDFSFSKDQFWLAKLDLTSQVSKHHMVKGGFEAIYNTVERKGFTLRPKTDSDGNQIEPYEPYVEDESSIWTNSFTRNPIEISAYIQDKMEFDQLIVNLGLRMDYFDPDYITPVDPQDPDIYNPANPEWIGPNWDEDYYFNLKTAEEKRAYEQANSYTPEERRKLMQKRVKPKVQVSPRIGLAYPISEKGVIHLSYGHFFQMPDARYLYGNASSIRPDYKLSVGSQQQLFGNADLKAERTVQYEIGLQSEVMPGFGLDITLFYKDIRDWIGISPPVDTKHGQVTRYVQYENKDYANIRGVTLSFEARPTRNFTAMVDYTFQVAEGTYSSPNDAYAALLSNQEPAQKLIYMDYDRRHSLNGIFTYRWEGWVASLIGKFNTGFPYTPEKVAGSPQANYRGWRENIARRPNNSQVDLRVDKTLLTLAGMTHKIYLRVFNLFDQKSELQVFSDTGTAAYTSYGTHSWVSYNPNRIGSLEHYLLNPTWYQPPREIQLGYIINF</sequence>
<evidence type="ECO:0000259" key="14">
    <source>
        <dbReference type="Pfam" id="PF07715"/>
    </source>
</evidence>
<dbReference type="InterPro" id="IPR012910">
    <property type="entry name" value="Plug_dom"/>
</dbReference>
<dbReference type="Gene3D" id="2.170.130.10">
    <property type="entry name" value="TonB-dependent receptor, plug domain"/>
    <property type="match status" value="1"/>
</dbReference>
<dbReference type="Pfam" id="PF00593">
    <property type="entry name" value="TonB_dep_Rec_b-barrel"/>
    <property type="match status" value="1"/>
</dbReference>
<comment type="caution">
    <text evidence="15">The sequence shown here is derived from an EMBL/GenBank/DDBJ whole genome shotgun (WGS) entry which is preliminary data.</text>
</comment>
<keyword evidence="9 10" id="KW-0998">Cell outer membrane</keyword>
<gene>
    <name evidence="15" type="ORF">ENJ10_10310</name>
</gene>
<dbReference type="InterPro" id="IPR036942">
    <property type="entry name" value="Beta-barrel_TonB_sf"/>
</dbReference>
<evidence type="ECO:0000256" key="12">
    <source>
        <dbReference type="SAM" id="SignalP"/>
    </source>
</evidence>
<evidence type="ECO:0000256" key="11">
    <source>
        <dbReference type="RuleBase" id="RU003357"/>
    </source>
</evidence>
<dbReference type="GO" id="GO:0044718">
    <property type="term" value="P:siderophore transmembrane transport"/>
    <property type="evidence" value="ECO:0007669"/>
    <property type="project" value="TreeGrafter"/>
</dbReference>
<dbReference type="InterPro" id="IPR013784">
    <property type="entry name" value="Carb-bd-like_fold"/>
</dbReference>
<dbReference type="SUPFAM" id="SSF56935">
    <property type="entry name" value="Porins"/>
    <property type="match status" value="1"/>
</dbReference>
<dbReference type="Pfam" id="PF13620">
    <property type="entry name" value="CarboxypepD_reg"/>
    <property type="match status" value="1"/>
</dbReference>
<organism evidence="15">
    <name type="scientific">Caldithrix abyssi</name>
    <dbReference type="NCBI Taxonomy" id="187145"/>
    <lineage>
        <taxon>Bacteria</taxon>
        <taxon>Pseudomonadati</taxon>
        <taxon>Calditrichota</taxon>
        <taxon>Calditrichia</taxon>
        <taxon>Calditrichales</taxon>
        <taxon>Calditrichaceae</taxon>
        <taxon>Caldithrix</taxon>
    </lineage>
</organism>
<evidence type="ECO:0000256" key="3">
    <source>
        <dbReference type="ARBA" id="ARBA00022452"/>
    </source>
</evidence>
<dbReference type="GO" id="GO:0009279">
    <property type="term" value="C:cell outer membrane"/>
    <property type="evidence" value="ECO:0007669"/>
    <property type="project" value="UniProtKB-SubCell"/>
</dbReference>
<protein>
    <submittedName>
        <fullName evidence="15">TonB-dependent receptor</fullName>
    </submittedName>
</protein>
<reference evidence="15" key="1">
    <citation type="journal article" date="2020" name="mSystems">
        <title>Genome- and Community-Level Interaction Insights into Carbon Utilization and Element Cycling Functions of Hydrothermarchaeota in Hydrothermal Sediment.</title>
        <authorList>
            <person name="Zhou Z."/>
            <person name="Liu Y."/>
            <person name="Xu W."/>
            <person name="Pan J."/>
            <person name="Luo Z.H."/>
            <person name="Li M."/>
        </authorList>
    </citation>
    <scope>NUCLEOTIDE SEQUENCE [LARGE SCALE GENOMIC DNA]</scope>
    <source>
        <strain evidence="15">HyVt-456</strain>
    </source>
</reference>
<keyword evidence="6 11" id="KW-0798">TonB box</keyword>
<dbReference type="Gene3D" id="2.60.40.1120">
    <property type="entry name" value="Carboxypeptidase-like, regulatory domain"/>
    <property type="match status" value="1"/>
</dbReference>
<evidence type="ECO:0000259" key="13">
    <source>
        <dbReference type="Pfam" id="PF00593"/>
    </source>
</evidence>
<feature type="chain" id="PRO_5030506940" evidence="12">
    <location>
        <begin position="27"/>
        <end position="1006"/>
    </location>
</feature>
<dbReference type="InterPro" id="IPR039426">
    <property type="entry name" value="TonB-dep_rcpt-like"/>
</dbReference>
<evidence type="ECO:0000256" key="7">
    <source>
        <dbReference type="ARBA" id="ARBA00023136"/>
    </source>
</evidence>
<name>A0A7V1PV20_CALAY</name>
<keyword evidence="2 10" id="KW-0813">Transport</keyword>
<dbReference type="SUPFAM" id="SSF49452">
    <property type="entry name" value="Starch-binding domain-like"/>
    <property type="match status" value="1"/>
</dbReference>
<dbReference type="PANTHER" id="PTHR30069:SF29">
    <property type="entry name" value="HEMOGLOBIN AND HEMOGLOBIN-HAPTOGLOBIN-BINDING PROTEIN 1-RELATED"/>
    <property type="match status" value="1"/>
</dbReference>
<comment type="similarity">
    <text evidence="10 11">Belongs to the TonB-dependent receptor family.</text>
</comment>